<dbReference type="EMBL" id="MK814736">
    <property type="protein sequence ID" value="QCI08814.1"/>
    <property type="molecule type" value="Genomic_DNA"/>
</dbReference>
<name>A0A4D6WYI8_9FLOR</name>
<reference evidence="1" key="2">
    <citation type="submission" date="2019-04" db="EMBL/GenBank/DDBJ databases">
        <authorList>
            <person name="Pasella M."/>
        </authorList>
    </citation>
    <scope>NUCLEOTIDE SEQUENCE</scope>
    <source>
        <strain evidence="1">PD2995</strain>
    </source>
</reference>
<organism evidence="1">
    <name type="scientific">Sphondylothamnion multifidum</name>
    <dbReference type="NCBI Taxonomy" id="193186"/>
    <lineage>
        <taxon>Eukaryota</taxon>
        <taxon>Rhodophyta</taxon>
        <taxon>Florideophyceae</taxon>
        <taxon>Rhodymeniophycidae</taxon>
        <taxon>Ceramiales</taxon>
        <taxon>Ceramiaceae</taxon>
        <taxon>Sphondylothamnion</taxon>
    </lineage>
</organism>
<dbReference type="AlphaFoldDB" id="A0A4D6WYI8"/>
<keyword evidence="1" id="KW-0934">Plastid</keyword>
<proteinExistence type="predicted"/>
<gene>
    <name evidence="1" type="primary">petP</name>
</gene>
<reference evidence="1" key="1">
    <citation type="journal article" date="2019" name="Mol. Phylogenet. Evol.">
        <title>Morphological evolution and classification of the red algal order Ceramiales inferred using plastid phylogenomics.</title>
        <authorList>
            <person name="Diaz-Tapia P."/>
            <person name="Pasella M.M."/>
            <person name="Verbruggen H."/>
            <person name="Maggs C.A."/>
        </authorList>
    </citation>
    <scope>NUCLEOTIDE SEQUENCE</scope>
    <source>
        <strain evidence="1">PD2995</strain>
    </source>
</reference>
<accession>A0A4D6WYI8</accession>
<geneLocation type="plastid" evidence="1"/>
<evidence type="ECO:0000313" key="1">
    <source>
        <dbReference type="EMBL" id="QCI08814.1"/>
    </source>
</evidence>
<protein>
    <submittedName>
        <fullName evidence="1">Cytochrome b6-f complex subunit PetP</fullName>
    </submittedName>
</protein>
<sequence>MINSKVIINTIPEKLKSLIIKYIHETSHIIGYRKLNKYKKMLLIKFEDETRIWILYEEIEIL</sequence>